<feature type="signal peptide" evidence="1">
    <location>
        <begin position="1"/>
        <end position="19"/>
    </location>
</feature>
<dbReference type="GO" id="GO:0004061">
    <property type="term" value="F:arylformamidase activity"/>
    <property type="evidence" value="ECO:0007669"/>
    <property type="project" value="InterPro"/>
</dbReference>
<feature type="chain" id="PRO_5011709571" evidence="1">
    <location>
        <begin position="20"/>
        <end position="317"/>
    </location>
</feature>
<protein>
    <submittedName>
        <fullName evidence="2">Putative cyclase</fullName>
    </submittedName>
</protein>
<gene>
    <name evidence="2" type="ORF">SAMN04487962_12116</name>
</gene>
<dbReference type="Proteomes" id="UP000198762">
    <property type="component" value="Unassembled WGS sequence"/>
</dbReference>
<dbReference type="RefSeq" id="WP_091854122.1">
    <property type="nucleotide sequence ID" value="NZ_FOHZ01000021.1"/>
</dbReference>
<keyword evidence="1" id="KW-0732">Signal</keyword>
<evidence type="ECO:0000313" key="2">
    <source>
        <dbReference type="EMBL" id="SET75360.1"/>
    </source>
</evidence>
<dbReference type="InterPro" id="IPR037175">
    <property type="entry name" value="KFase_sf"/>
</dbReference>
<dbReference type="EMBL" id="FOHZ01000021">
    <property type="protein sequence ID" value="SET75360.1"/>
    <property type="molecule type" value="Genomic_DNA"/>
</dbReference>
<dbReference type="Gene3D" id="3.50.30.50">
    <property type="entry name" value="Putative cyclase"/>
    <property type="match status" value="1"/>
</dbReference>
<organism evidence="2 3">
    <name type="scientific">Marinobacter segnicrescens</name>
    <dbReference type="NCBI Taxonomy" id="430453"/>
    <lineage>
        <taxon>Bacteria</taxon>
        <taxon>Pseudomonadati</taxon>
        <taxon>Pseudomonadota</taxon>
        <taxon>Gammaproteobacteria</taxon>
        <taxon>Pseudomonadales</taxon>
        <taxon>Marinobacteraceae</taxon>
        <taxon>Marinobacter</taxon>
    </lineage>
</organism>
<keyword evidence="3" id="KW-1185">Reference proteome</keyword>
<dbReference type="AlphaFoldDB" id="A0A1I0GVV7"/>
<dbReference type="Pfam" id="PF04199">
    <property type="entry name" value="Cyclase"/>
    <property type="match status" value="1"/>
</dbReference>
<proteinExistence type="predicted"/>
<dbReference type="GO" id="GO:0019441">
    <property type="term" value="P:L-tryptophan catabolic process to kynurenine"/>
    <property type="evidence" value="ECO:0007669"/>
    <property type="project" value="InterPro"/>
</dbReference>
<dbReference type="PANTHER" id="PTHR34861:SF10">
    <property type="entry name" value="CYCLASE"/>
    <property type="match status" value="1"/>
</dbReference>
<dbReference type="InterPro" id="IPR007325">
    <property type="entry name" value="KFase/CYL"/>
</dbReference>
<dbReference type="PANTHER" id="PTHR34861">
    <property type="match status" value="1"/>
</dbReference>
<dbReference type="OrthoDB" id="7067800at2"/>
<evidence type="ECO:0000256" key="1">
    <source>
        <dbReference type="SAM" id="SignalP"/>
    </source>
</evidence>
<dbReference type="STRING" id="430453.SAMN04487962_12116"/>
<reference evidence="3" key="1">
    <citation type="submission" date="2016-10" db="EMBL/GenBank/DDBJ databases">
        <authorList>
            <person name="Varghese N."/>
            <person name="Submissions S."/>
        </authorList>
    </citation>
    <scope>NUCLEOTIDE SEQUENCE [LARGE SCALE GENOMIC DNA]</scope>
    <source>
        <strain evidence="3">CGMCC 1.6489</strain>
    </source>
</reference>
<evidence type="ECO:0000313" key="3">
    <source>
        <dbReference type="Proteomes" id="UP000198762"/>
    </source>
</evidence>
<dbReference type="SUPFAM" id="SSF102198">
    <property type="entry name" value="Putative cyclase"/>
    <property type="match status" value="1"/>
</dbReference>
<sequence length="317" mass="34038">MRAIIKPLLATIVSGTLIAAIAPGAVANEDWQTSKWGDDDTIGAANYLSADRILEATRLVTEGKAYSLGVELNRDFPAYGTRFFDITVMEPRAGGQAIGPTKLTSTDDVLHTWLGIGSQIDGFGHIGIDHKHYNGLAAEDIVAVDGLKKLGTEGIPPIVTRGVLLDMTKHFGQDMLTEGQGFNREEIRAAAEAQGVKIQEGDVVLFHTGWLSLVGEDNERFGKAQPGLGVDGAEYLADQGVVAIGADNWGLEVIPFEEGTGVFEVHQTLLAKNGVYILENMNTAELAKDNVHEFMFVLGQPKVKGAVQMMVNPIAIK</sequence>
<accession>A0A1I0GVV7</accession>
<name>A0A1I0GVV7_9GAMM</name>